<organism evidence="1 2">
    <name type="scientific">Mycena maculata</name>
    <dbReference type="NCBI Taxonomy" id="230809"/>
    <lineage>
        <taxon>Eukaryota</taxon>
        <taxon>Fungi</taxon>
        <taxon>Dikarya</taxon>
        <taxon>Basidiomycota</taxon>
        <taxon>Agaricomycotina</taxon>
        <taxon>Agaricomycetes</taxon>
        <taxon>Agaricomycetidae</taxon>
        <taxon>Agaricales</taxon>
        <taxon>Marasmiineae</taxon>
        <taxon>Mycenaceae</taxon>
        <taxon>Mycena</taxon>
    </lineage>
</organism>
<proteinExistence type="predicted"/>
<keyword evidence="2" id="KW-1185">Reference proteome</keyword>
<accession>A0AAD7NXV9</accession>
<dbReference type="Proteomes" id="UP001215280">
    <property type="component" value="Unassembled WGS sequence"/>
</dbReference>
<protein>
    <recommendedName>
        <fullName evidence="3">N-acetyltransferase domain-containing protein</fullName>
    </recommendedName>
</protein>
<name>A0AAD7NXV9_9AGAR</name>
<comment type="caution">
    <text evidence="1">The sequence shown here is derived from an EMBL/GenBank/DDBJ whole genome shotgun (WGS) entry which is preliminary data.</text>
</comment>
<dbReference type="EMBL" id="JARJLG010000006">
    <property type="protein sequence ID" value="KAJ7780272.1"/>
    <property type="molecule type" value="Genomic_DNA"/>
</dbReference>
<evidence type="ECO:0008006" key="3">
    <source>
        <dbReference type="Google" id="ProtNLM"/>
    </source>
</evidence>
<sequence>MSQIQVQDEFREAAAVLSSAFNHAGKTNGDRFCESLTGGNKVFGPLLHQAHLRAGAIGGEVWAAGFEGSSEICAVAQIKFGDNEEQRAAGWNLLQAKFPPNLKAWWSKFGSDYSTWSKSCRDKEQDENFKDMKLQSWQLQLLGTSPDHQGKGLASQLIQVKDEPSVGMCLEATNLPNVEFYKGKCGFSVRGKPLKIIGPEITPDAPRAETEMFCLSKNLEIWEK</sequence>
<dbReference type="AlphaFoldDB" id="A0AAD7NXV9"/>
<reference evidence="1" key="1">
    <citation type="submission" date="2023-03" db="EMBL/GenBank/DDBJ databases">
        <title>Massive genome expansion in bonnet fungi (Mycena s.s.) driven by repeated elements and novel gene families across ecological guilds.</title>
        <authorList>
            <consortium name="Lawrence Berkeley National Laboratory"/>
            <person name="Harder C.B."/>
            <person name="Miyauchi S."/>
            <person name="Viragh M."/>
            <person name="Kuo A."/>
            <person name="Thoen E."/>
            <person name="Andreopoulos B."/>
            <person name="Lu D."/>
            <person name="Skrede I."/>
            <person name="Drula E."/>
            <person name="Henrissat B."/>
            <person name="Morin E."/>
            <person name="Kohler A."/>
            <person name="Barry K."/>
            <person name="LaButti K."/>
            <person name="Morin E."/>
            <person name="Salamov A."/>
            <person name="Lipzen A."/>
            <person name="Mereny Z."/>
            <person name="Hegedus B."/>
            <person name="Baldrian P."/>
            <person name="Stursova M."/>
            <person name="Weitz H."/>
            <person name="Taylor A."/>
            <person name="Grigoriev I.V."/>
            <person name="Nagy L.G."/>
            <person name="Martin F."/>
            <person name="Kauserud H."/>
        </authorList>
    </citation>
    <scope>NUCLEOTIDE SEQUENCE</scope>
    <source>
        <strain evidence="1">CBHHK188m</strain>
    </source>
</reference>
<evidence type="ECO:0000313" key="1">
    <source>
        <dbReference type="EMBL" id="KAJ7780272.1"/>
    </source>
</evidence>
<gene>
    <name evidence="1" type="ORF">DFH07DRAFT_950318</name>
</gene>
<dbReference type="SUPFAM" id="SSF55729">
    <property type="entry name" value="Acyl-CoA N-acyltransferases (Nat)"/>
    <property type="match status" value="1"/>
</dbReference>
<dbReference type="CDD" id="cd04301">
    <property type="entry name" value="NAT_SF"/>
    <property type="match status" value="1"/>
</dbReference>
<dbReference type="InterPro" id="IPR016181">
    <property type="entry name" value="Acyl_CoA_acyltransferase"/>
</dbReference>
<dbReference type="Gene3D" id="3.40.630.30">
    <property type="match status" value="1"/>
</dbReference>
<evidence type="ECO:0000313" key="2">
    <source>
        <dbReference type="Proteomes" id="UP001215280"/>
    </source>
</evidence>